<dbReference type="FunFam" id="3.40.640.10:FF:000007">
    <property type="entry name" value="glycine dehydrogenase (Decarboxylating), mitochondrial"/>
    <property type="match status" value="1"/>
</dbReference>
<dbReference type="FunFam" id="3.40.640.10:FF:000005">
    <property type="entry name" value="Glycine dehydrogenase (decarboxylating), mitochondrial"/>
    <property type="match status" value="1"/>
</dbReference>
<dbReference type="GO" id="GO:0005829">
    <property type="term" value="C:cytosol"/>
    <property type="evidence" value="ECO:0007669"/>
    <property type="project" value="TreeGrafter"/>
</dbReference>
<feature type="domain" description="Glycine cleavage system P-protein N-terminal" evidence="7">
    <location>
        <begin position="9"/>
        <end position="435"/>
    </location>
</feature>
<evidence type="ECO:0000256" key="4">
    <source>
        <dbReference type="ARBA" id="ARBA00022898"/>
    </source>
</evidence>
<dbReference type="InterPro" id="IPR049316">
    <property type="entry name" value="GDC-P_C"/>
</dbReference>
<proteinExistence type="inferred from homology"/>
<comment type="catalytic activity">
    <reaction evidence="6">
        <text>N(6)-[(R)-lipoyl]-L-lysyl-[glycine-cleavage complex H protein] + glycine + H(+) = N(6)-[(R)-S(8)-aminomethyldihydrolipoyl]-L-lysyl-[glycine-cleavage complex H protein] + CO2</text>
        <dbReference type="Rhea" id="RHEA:24304"/>
        <dbReference type="Rhea" id="RHEA-COMP:10494"/>
        <dbReference type="Rhea" id="RHEA-COMP:10495"/>
        <dbReference type="ChEBI" id="CHEBI:15378"/>
        <dbReference type="ChEBI" id="CHEBI:16526"/>
        <dbReference type="ChEBI" id="CHEBI:57305"/>
        <dbReference type="ChEBI" id="CHEBI:83099"/>
        <dbReference type="ChEBI" id="CHEBI:83143"/>
        <dbReference type="EC" id="1.4.4.2"/>
    </reaction>
</comment>
<comment type="caution">
    <text evidence="9">The sequence shown here is derived from an EMBL/GenBank/DDBJ whole genome shotgun (WGS) entry which is preliminary data.</text>
</comment>
<name>A0A0F9VUV7_9ZZZZ</name>
<dbReference type="GO" id="GO:0019464">
    <property type="term" value="P:glycine decarboxylation via glycine cleavage system"/>
    <property type="evidence" value="ECO:0007669"/>
    <property type="project" value="TreeGrafter"/>
</dbReference>
<dbReference type="InterPro" id="IPR015422">
    <property type="entry name" value="PyrdxlP-dep_Trfase_small"/>
</dbReference>
<dbReference type="Pfam" id="PF02347">
    <property type="entry name" value="GDC-P"/>
    <property type="match status" value="2"/>
</dbReference>
<keyword evidence="4" id="KW-0663">Pyridoxal phosphate</keyword>
<dbReference type="EC" id="1.4.4.2" evidence="3"/>
<dbReference type="InterPro" id="IPR003437">
    <property type="entry name" value="GcvP"/>
</dbReference>
<dbReference type="CDD" id="cd00613">
    <property type="entry name" value="GDC-P"/>
    <property type="match status" value="2"/>
</dbReference>
<dbReference type="PANTHER" id="PTHR11773">
    <property type="entry name" value="GLYCINE DEHYDROGENASE, DECARBOXYLATING"/>
    <property type="match status" value="1"/>
</dbReference>
<feature type="domain" description="Glycine cleavage system P-protein N-terminal" evidence="7">
    <location>
        <begin position="467"/>
        <end position="727"/>
    </location>
</feature>
<dbReference type="Gene3D" id="3.90.1150.10">
    <property type="entry name" value="Aspartate Aminotransferase, domain 1"/>
    <property type="match status" value="2"/>
</dbReference>
<dbReference type="AlphaFoldDB" id="A0A0F9VUV7"/>
<organism evidence="9">
    <name type="scientific">marine sediment metagenome</name>
    <dbReference type="NCBI Taxonomy" id="412755"/>
    <lineage>
        <taxon>unclassified sequences</taxon>
        <taxon>metagenomes</taxon>
        <taxon>ecological metagenomes</taxon>
    </lineage>
</organism>
<dbReference type="Pfam" id="PF21478">
    <property type="entry name" value="GcvP2_C"/>
    <property type="match status" value="1"/>
</dbReference>
<evidence type="ECO:0000256" key="5">
    <source>
        <dbReference type="ARBA" id="ARBA00023002"/>
    </source>
</evidence>
<accession>A0A0F9VUV7</accession>
<dbReference type="NCBIfam" id="TIGR00461">
    <property type="entry name" value="gcvP"/>
    <property type="match status" value="1"/>
</dbReference>
<dbReference type="GO" id="GO:0004375">
    <property type="term" value="F:glycine dehydrogenase (decarboxylating) activity"/>
    <property type="evidence" value="ECO:0007669"/>
    <property type="project" value="UniProtKB-EC"/>
</dbReference>
<evidence type="ECO:0000256" key="6">
    <source>
        <dbReference type="ARBA" id="ARBA00049026"/>
    </source>
</evidence>
<dbReference type="PANTHER" id="PTHR11773:SF1">
    <property type="entry name" value="GLYCINE DEHYDROGENASE (DECARBOXYLATING), MITOCHONDRIAL"/>
    <property type="match status" value="1"/>
</dbReference>
<dbReference type="GO" id="GO:0005960">
    <property type="term" value="C:glycine cleavage complex"/>
    <property type="evidence" value="ECO:0007669"/>
    <property type="project" value="TreeGrafter"/>
</dbReference>
<dbReference type="InterPro" id="IPR015421">
    <property type="entry name" value="PyrdxlP-dep_Trfase_major"/>
</dbReference>
<evidence type="ECO:0000259" key="8">
    <source>
        <dbReference type="Pfam" id="PF21478"/>
    </source>
</evidence>
<gene>
    <name evidence="9" type="ORF">LCGC14_0051670</name>
</gene>
<evidence type="ECO:0000256" key="1">
    <source>
        <dbReference type="ARBA" id="ARBA00001933"/>
    </source>
</evidence>
<dbReference type="InterPro" id="IPR020581">
    <property type="entry name" value="GDC_P"/>
</dbReference>
<keyword evidence="5" id="KW-0560">Oxidoreductase</keyword>
<dbReference type="EMBL" id="LAZR01000011">
    <property type="protein sequence ID" value="KKO07825.1"/>
    <property type="molecule type" value="Genomic_DNA"/>
</dbReference>
<dbReference type="InterPro" id="IPR015424">
    <property type="entry name" value="PyrdxlP-dep_Trfase"/>
</dbReference>
<dbReference type="Gene3D" id="3.40.640.10">
    <property type="entry name" value="Type I PLP-dependent aspartate aminotransferase-like (Major domain)"/>
    <property type="match status" value="2"/>
</dbReference>
<comment type="similarity">
    <text evidence="2">Belongs to the GcvP family.</text>
</comment>
<reference evidence="9" key="1">
    <citation type="journal article" date="2015" name="Nature">
        <title>Complex archaea that bridge the gap between prokaryotes and eukaryotes.</title>
        <authorList>
            <person name="Spang A."/>
            <person name="Saw J.H."/>
            <person name="Jorgensen S.L."/>
            <person name="Zaremba-Niedzwiedzka K."/>
            <person name="Martijn J."/>
            <person name="Lind A.E."/>
            <person name="van Eijk R."/>
            <person name="Schleper C."/>
            <person name="Guy L."/>
            <person name="Ettema T.J."/>
        </authorList>
    </citation>
    <scope>NUCLEOTIDE SEQUENCE</scope>
</reference>
<evidence type="ECO:0000259" key="7">
    <source>
        <dbReference type="Pfam" id="PF02347"/>
    </source>
</evidence>
<dbReference type="GO" id="GO:0016594">
    <property type="term" value="F:glycine binding"/>
    <property type="evidence" value="ECO:0007669"/>
    <property type="project" value="TreeGrafter"/>
</dbReference>
<evidence type="ECO:0000256" key="3">
    <source>
        <dbReference type="ARBA" id="ARBA00012134"/>
    </source>
</evidence>
<dbReference type="InterPro" id="IPR049315">
    <property type="entry name" value="GDC-P_N"/>
</dbReference>
<evidence type="ECO:0000313" key="9">
    <source>
        <dbReference type="EMBL" id="KKO07825.1"/>
    </source>
</evidence>
<feature type="domain" description="Glycine dehydrogenase C-terminal" evidence="8">
    <location>
        <begin position="772"/>
        <end position="889"/>
    </location>
</feature>
<dbReference type="SUPFAM" id="SSF53383">
    <property type="entry name" value="PLP-dependent transferases"/>
    <property type="match status" value="2"/>
</dbReference>
<sequence>MKTDVFALRHIGIRDEDLNTMFKTVGVENLEQLIFETIPEHIRLKEPLKLDEPMSEHKFLAHTEALSKKNKVFRTYIGLGYHESLIPSVIKRNILENPGWYTAYTPYQAEIAQGRLEALLNFQTIISDLTGMELANASLLDESTAAAEAMTMLFDVRSRDQKKNSVLKFFVSEEILPQTLSLLKTRSIPLGIELVVGNHEEFEYSADFYGALLQYPGKYGQVYDYAAFVAKAKENDIKVAVAADIMSLVLLTPPGEFGVDVVVGTTQRFGIPLGYGGPHAAFFATKDEFKRSIPGRIIGVTKDTDGKPALRMALQTREQHIKRDKATSNICTAQVLLAVMAGMYGVYHGPKGLKYIATKIHSTAVTLVDALENLGLYQINSAYFDTITVKADANKVRPIAEANEVNFYYVDNDTISIAINEATSLKDLNQIINIFSNALGKTSPEVTSLLNKTTISGNIERTSAFMENKVFNSYHSETELMRYIKKLERKDLALNHSMISLGSCTMKLNAASEMLPLSSSNWGNIHPFVPVDQAEGYQTILHELAKDLSIITGFADTSLQPNSGAQGEYAGLMVIRAYHESRGESERNICLIPSSAHGTNPASAVMAGMKVVVTKTDEKGNIDVADLEEKAKLHSDKLAALMVTYPSTHGVFESSIKQITKLIHDHGGQVYMDGANMNAQVGLTNPATIGADVCHLNLHKTFAIPHGGGGPGVGPICVAPQLVPFLPSNPVITTGGKDAITAISAAPWGSSLVCLISYGYIKMLGEYGLTQSTKIAILNANYIKHKLEGKFEVLYTGEKGRAAHEMILDCRPFKKNGIEVTDIAKRLMDYGFHAPTVSFPVAGTVMIEPTESESLAELDRFCEAMTSIRGEIDESNIDEPNNVLKNAPHTLEMATTDDWKFPYSRQKASYPLPYIAENKFWPSVRRVDDAYGDRNLICTCAPIEAYMEAE</sequence>
<dbReference type="GO" id="GO:0030170">
    <property type="term" value="F:pyridoxal phosphate binding"/>
    <property type="evidence" value="ECO:0007669"/>
    <property type="project" value="TreeGrafter"/>
</dbReference>
<comment type="cofactor">
    <cofactor evidence="1">
        <name>pyridoxal 5'-phosphate</name>
        <dbReference type="ChEBI" id="CHEBI:597326"/>
    </cofactor>
</comment>
<evidence type="ECO:0000256" key="2">
    <source>
        <dbReference type="ARBA" id="ARBA00010756"/>
    </source>
</evidence>
<dbReference type="NCBIfam" id="NF003346">
    <property type="entry name" value="PRK04366.1"/>
    <property type="match status" value="1"/>
</dbReference>
<protein>
    <recommendedName>
        <fullName evidence="3">glycine dehydrogenase (aminomethyl-transferring)</fullName>
        <ecNumber evidence="3">1.4.4.2</ecNumber>
    </recommendedName>
</protein>